<dbReference type="SUPFAM" id="SSF51735">
    <property type="entry name" value="NAD(P)-binding Rossmann-fold domains"/>
    <property type="match status" value="1"/>
</dbReference>
<dbReference type="EMBL" id="FWWY01000001">
    <property type="protein sequence ID" value="SMC07474.1"/>
    <property type="molecule type" value="Genomic_DNA"/>
</dbReference>
<dbReference type="Pfam" id="PF20463">
    <property type="entry name" value="PDH_C"/>
    <property type="match status" value="1"/>
</dbReference>
<dbReference type="PANTHER" id="PTHR21363">
    <property type="entry name" value="PREPHENATE DEHYDROGENASE"/>
    <property type="match status" value="1"/>
</dbReference>
<evidence type="ECO:0000256" key="3">
    <source>
        <dbReference type="ARBA" id="ARBA00029440"/>
    </source>
</evidence>
<gene>
    <name evidence="5" type="ORF">SAMN00768000_3406</name>
</gene>
<organism evidence="5 6">
    <name type="scientific">Sulfobacillus thermosulfidooxidans (strain DSM 9293 / VKM B-1269 / AT-1)</name>
    <dbReference type="NCBI Taxonomy" id="929705"/>
    <lineage>
        <taxon>Bacteria</taxon>
        <taxon>Bacillati</taxon>
        <taxon>Bacillota</taxon>
        <taxon>Clostridia</taxon>
        <taxon>Eubacteriales</taxon>
        <taxon>Clostridiales Family XVII. Incertae Sedis</taxon>
        <taxon>Sulfobacillus</taxon>
    </lineage>
</organism>
<keyword evidence="6" id="KW-1185">Reference proteome</keyword>
<name>A0A1W1WME2_SULTA</name>
<dbReference type="SUPFAM" id="SSF48179">
    <property type="entry name" value="6-phosphogluconate dehydrogenase C-terminal domain-like"/>
    <property type="match status" value="1"/>
</dbReference>
<dbReference type="Proteomes" id="UP000192660">
    <property type="component" value="Unassembled WGS sequence"/>
</dbReference>
<dbReference type="InterPro" id="IPR003099">
    <property type="entry name" value="Prephen_DH"/>
</dbReference>
<sequence>MRVGVIGLGLIGGSVAKACLKAGWTVYAYDVNSRVIEQARVEGIIVDTTWEQWIQDIDQIVLATPLNDVAIWIPRILAHARAGCTIVDMSSVKGIFQSVYAQIQPPFALLSLHPMAGKEVRGFEHSDSRLFEGRSCLIVEVEGIALDPHLVQQWMTVLGSRPVWVPWDQHDALMSLVSHTPYLISAAVLTLAKNADNTLPLWPQVVGTGFLDVTRIGASDERLWKEILKANESHIRETFAQFTQLIHEWNDQIQRGEWPKALKDTASIRNRAVSKVPPPSSPTNG</sequence>
<evidence type="ECO:0000259" key="4">
    <source>
        <dbReference type="PROSITE" id="PS51176"/>
    </source>
</evidence>
<dbReference type="PANTHER" id="PTHR21363:SF0">
    <property type="entry name" value="PREPHENATE DEHYDROGENASE [NADP(+)]"/>
    <property type="match status" value="1"/>
</dbReference>
<dbReference type="AlphaFoldDB" id="A0A1W1WME2"/>
<dbReference type="OrthoDB" id="9802008at2"/>
<dbReference type="GO" id="GO:0004665">
    <property type="term" value="F:prephenate dehydrogenase (NADP+) activity"/>
    <property type="evidence" value="ECO:0007669"/>
    <property type="project" value="InterPro"/>
</dbReference>
<evidence type="ECO:0000256" key="1">
    <source>
        <dbReference type="ARBA" id="ARBA00007964"/>
    </source>
</evidence>
<dbReference type="Pfam" id="PF02153">
    <property type="entry name" value="PDH_N"/>
    <property type="match status" value="1"/>
</dbReference>
<evidence type="ECO:0000313" key="5">
    <source>
        <dbReference type="EMBL" id="SMC07474.1"/>
    </source>
</evidence>
<feature type="domain" description="Prephenate/arogenate dehydrogenase" evidence="4">
    <location>
        <begin position="1"/>
        <end position="283"/>
    </location>
</feature>
<dbReference type="RefSeq" id="WP_028962293.1">
    <property type="nucleotide sequence ID" value="NZ_FWWY01000001.1"/>
</dbReference>
<evidence type="ECO:0000256" key="2">
    <source>
        <dbReference type="ARBA" id="ARBA00023002"/>
    </source>
</evidence>
<dbReference type="InterPro" id="IPR046826">
    <property type="entry name" value="PDH_N"/>
</dbReference>
<accession>A0A1W1WME2</accession>
<dbReference type="GO" id="GO:0006571">
    <property type="term" value="P:tyrosine biosynthetic process"/>
    <property type="evidence" value="ECO:0007669"/>
    <property type="project" value="InterPro"/>
</dbReference>
<reference evidence="6" key="1">
    <citation type="submission" date="2017-04" db="EMBL/GenBank/DDBJ databases">
        <authorList>
            <person name="Varghese N."/>
            <person name="Submissions S."/>
        </authorList>
    </citation>
    <scope>NUCLEOTIDE SEQUENCE [LARGE SCALE GENOMIC DNA]</scope>
    <source>
        <strain evidence="6">DSM 9293</strain>
    </source>
</reference>
<keyword evidence="2" id="KW-0560">Oxidoreductase</keyword>
<proteinExistence type="inferred from homology"/>
<dbReference type="GO" id="GO:0070403">
    <property type="term" value="F:NAD+ binding"/>
    <property type="evidence" value="ECO:0007669"/>
    <property type="project" value="InterPro"/>
</dbReference>
<comment type="pathway">
    <text evidence="3">Amino-acid biosynthesis.</text>
</comment>
<dbReference type="Gene3D" id="1.10.3660.10">
    <property type="entry name" value="6-phosphogluconate dehydrogenase C-terminal like domain"/>
    <property type="match status" value="1"/>
</dbReference>
<dbReference type="InterPro" id="IPR036291">
    <property type="entry name" value="NAD(P)-bd_dom_sf"/>
</dbReference>
<dbReference type="InterPro" id="IPR046825">
    <property type="entry name" value="PDH_C"/>
</dbReference>
<dbReference type="PROSITE" id="PS51176">
    <property type="entry name" value="PDH_ADH"/>
    <property type="match status" value="1"/>
</dbReference>
<dbReference type="InterPro" id="IPR050812">
    <property type="entry name" value="Preph/Arog_dehydrog"/>
</dbReference>
<protein>
    <submittedName>
        <fullName evidence="5">Prephenate dehydrogenase</fullName>
    </submittedName>
</protein>
<comment type="similarity">
    <text evidence="1">Belongs to the prephenate/arogenate dehydrogenase family.</text>
</comment>
<dbReference type="GO" id="GO:0008977">
    <property type="term" value="F:prephenate dehydrogenase (NAD+) activity"/>
    <property type="evidence" value="ECO:0007669"/>
    <property type="project" value="InterPro"/>
</dbReference>
<evidence type="ECO:0000313" key="6">
    <source>
        <dbReference type="Proteomes" id="UP000192660"/>
    </source>
</evidence>
<dbReference type="Gene3D" id="3.40.50.720">
    <property type="entry name" value="NAD(P)-binding Rossmann-like Domain"/>
    <property type="match status" value="1"/>
</dbReference>
<dbReference type="STRING" id="28034.BFX07_07355"/>
<dbReference type="InterPro" id="IPR008927">
    <property type="entry name" value="6-PGluconate_DH-like_C_sf"/>
</dbReference>